<evidence type="ECO:0000256" key="4">
    <source>
        <dbReference type="RuleBase" id="RU362121"/>
    </source>
</evidence>
<keyword evidence="4" id="KW-1133">Transmembrane helix</keyword>
<dbReference type="InterPro" id="IPR005804">
    <property type="entry name" value="FA_desaturase_dom"/>
</dbReference>
<dbReference type="PANTHER" id="PTHR16740">
    <property type="entry name" value="CYTOCHROME B5-RELATED PROTEIN-RELATED"/>
    <property type="match status" value="1"/>
</dbReference>
<dbReference type="Proteomes" id="UP000319731">
    <property type="component" value="Unassembled WGS sequence"/>
</dbReference>
<evidence type="ECO:0000313" key="6">
    <source>
        <dbReference type="EMBL" id="TPX32325.1"/>
    </source>
</evidence>
<comment type="caution">
    <text evidence="4">Lacks conserved residue(s) required for the propagation of feature annotation.</text>
</comment>
<gene>
    <name evidence="6" type="ORF">SmJEL517_g04504</name>
</gene>
<keyword evidence="4" id="KW-0812">Transmembrane</keyword>
<dbReference type="GO" id="GO:0020037">
    <property type="term" value="F:heme binding"/>
    <property type="evidence" value="ECO:0007669"/>
    <property type="project" value="UniProtKB-UniRule"/>
</dbReference>
<dbReference type="RefSeq" id="XP_031023550.1">
    <property type="nucleotide sequence ID" value="XM_031170432.1"/>
</dbReference>
<protein>
    <recommendedName>
        <fullName evidence="5">Cytochrome b5 heme-binding domain-containing protein</fullName>
    </recommendedName>
</protein>
<dbReference type="Pfam" id="PF00173">
    <property type="entry name" value="Cyt-b5"/>
    <property type="match status" value="1"/>
</dbReference>
<dbReference type="STRING" id="1806994.A0A507C428"/>
<evidence type="ECO:0000313" key="7">
    <source>
        <dbReference type="Proteomes" id="UP000319731"/>
    </source>
</evidence>
<name>A0A507C428_9FUNG</name>
<evidence type="ECO:0000259" key="5">
    <source>
        <dbReference type="PROSITE" id="PS50255"/>
    </source>
</evidence>
<accession>A0A507C428</accession>
<comment type="caution">
    <text evidence="6">The sequence shown here is derived from an EMBL/GenBank/DDBJ whole genome shotgun (WGS) entry which is preliminary data.</text>
</comment>
<dbReference type="InterPro" id="IPR001199">
    <property type="entry name" value="Cyt_B5-like_heme/steroid-bd"/>
</dbReference>
<keyword evidence="3 4" id="KW-0408">Iron</keyword>
<evidence type="ECO:0000256" key="1">
    <source>
        <dbReference type="ARBA" id="ARBA00022617"/>
    </source>
</evidence>
<feature type="domain" description="Cytochrome b5 heme-binding" evidence="5">
    <location>
        <begin position="48"/>
        <end position="119"/>
    </location>
</feature>
<keyword evidence="4" id="KW-0472">Membrane</keyword>
<dbReference type="InterPro" id="IPR018506">
    <property type="entry name" value="Cyt_B5_heme-BS"/>
</dbReference>
<dbReference type="PANTHER" id="PTHR16740:SF1">
    <property type="entry name" value="CYTOCHROME B5-RELATED PROTEIN-RELATED"/>
    <property type="match status" value="1"/>
</dbReference>
<dbReference type="Pfam" id="PF00487">
    <property type="entry name" value="FA_desaturase"/>
    <property type="match status" value="1"/>
</dbReference>
<feature type="transmembrane region" description="Helical" evidence="4">
    <location>
        <begin position="317"/>
        <end position="336"/>
    </location>
</feature>
<dbReference type="AlphaFoldDB" id="A0A507C428"/>
<reference evidence="6 7" key="1">
    <citation type="journal article" date="2019" name="Sci. Rep.">
        <title>Comparative genomics of chytrid fungi reveal insights into the obligate biotrophic and pathogenic lifestyle of Synchytrium endobioticum.</title>
        <authorList>
            <person name="van de Vossenberg B.T.L.H."/>
            <person name="Warris S."/>
            <person name="Nguyen H.D.T."/>
            <person name="van Gent-Pelzer M.P.E."/>
            <person name="Joly D.L."/>
            <person name="van de Geest H.C."/>
            <person name="Bonants P.J.M."/>
            <person name="Smith D.S."/>
            <person name="Levesque C.A."/>
            <person name="van der Lee T.A.J."/>
        </authorList>
    </citation>
    <scope>NUCLEOTIDE SEQUENCE [LARGE SCALE GENOMIC DNA]</scope>
    <source>
        <strain evidence="6 7">JEL517</strain>
    </source>
</reference>
<feature type="transmembrane region" description="Helical" evidence="4">
    <location>
        <begin position="271"/>
        <end position="290"/>
    </location>
</feature>
<evidence type="ECO:0000256" key="2">
    <source>
        <dbReference type="ARBA" id="ARBA00022723"/>
    </source>
</evidence>
<keyword evidence="2 4" id="KW-0479">Metal-binding</keyword>
<comment type="similarity">
    <text evidence="4">Belongs to the cytochrome b5 family.</text>
</comment>
<dbReference type="InterPro" id="IPR053100">
    <property type="entry name" value="Cytochrome_b5-related"/>
</dbReference>
<dbReference type="InterPro" id="IPR036400">
    <property type="entry name" value="Cyt_B5-like_heme/steroid_sf"/>
</dbReference>
<dbReference type="SMART" id="SM01117">
    <property type="entry name" value="Cyt-b5"/>
    <property type="match status" value="1"/>
</dbReference>
<dbReference type="PROSITE" id="PS50255">
    <property type="entry name" value="CYTOCHROME_B5_2"/>
    <property type="match status" value="1"/>
</dbReference>
<organism evidence="6 7">
    <name type="scientific">Synchytrium microbalum</name>
    <dbReference type="NCBI Taxonomy" id="1806994"/>
    <lineage>
        <taxon>Eukaryota</taxon>
        <taxon>Fungi</taxon>
        <taxon>Fungi incertae sedis</taxon>
        <taxon>Chytridiomycota</taxon>
        <taxon>Chytridiomycota incertae sedis</taxon>
        <taxon>Chytridiomycetes</taxon>
        <taxon>Synchytriales</taxon>
        <taxon>Synchytriaceae</taxon>
        <taxon>Synchytrium</taxon>
    </lineage>
</organism>
<dbReference type="PROSITE" id="PS00191">
    <property type="entry name" value="CYTOCHROME_B5_1"/>
    <property type="match status" value="1"/>
</dbReference>
<dbReference type="GO" id="GO:0006629">
    <property type="term" value="P:lipid metabolic process"/>
    <property type="evidence" value="ECO:0007669"/>
    <property type="project" value="InterPro"/>
</dbReference>
<dbReference type="SUPFAM" id="SSF55856">
    <property type="entry name" value="Cytochrome b5-like heme/steroid binding domain"/>
    <property type="match status" value="1"/>
</dbReference>
<dbReference type="EMBL" id="QEAO01000031">
    <property type="protein sequence ID" value="TPX32325.1"/>
    <property type="molecule type" value="Genomic_DNA"/>
</dbReference>
<keyword evidence="1 4" id="KW-0349">Heme</keyword>
<dbReference type="PRINTS" id="PR00363">
    <property type="entry name" value="CYTOCHROMEB5"/>
</dbReference>
<proteinExistence type="inferred from homology"/>
<dbReference type="OrthoDB" id="260519at2759"/>
<keyword evidence="7" id="KW-1185">Reference proteome</keyword>
<evidence type="ECO:0000256" key="3">
    <source>
        <dbReference type="ARBA" id="ARBA00023004"/>
    </source>
</evidence>
<sequence length="464" mass="53080">MPPNVEFESFPDDADSKVVHEYVPSGISMLPKMTGRDTPATGVDKWLECRRADDKVPDNLWRVHDTLYDLTDFLPKHPGGPSWLVRLRGTDITEPFEASHLQIENVRAILKKYKVREADTPRYSPITFKEDGFYATLRRRCAPIIKAAGKAPLKQSQRIADSFLAAFIVLMTATAYFNSFALAVVAGVVAALLSVTSHNYGHQGDNFRMYYMDLTVLNNADFRMSHATSHHLYPNTNWDLELWGLEATWPLLPMTPVNEGKHTTSFLKTQLLWFIGLPISWVVRMKGMFWDGKEVVRPERFLMLIELWYMFKVSNSYLYPIPLFALMHCCSAWTLLSVGMYASHHVSTDHGTSWHAADDNMPTDFGLLQVETTSDRIEVLGNPTLNLVSFGDHTLHHLFPTLDHAYLPLLYSPLVKTCKEFGVEFTFTTYMDHINGWFKQLTRKEPQKDLVRVGRAVQKTKKEE</sequence>
<dbReference type="GeneID" id="42005729"/>
<dbReference type="Gene3D" id="3.10.120.10">
    <property type="entry name" value="Cytochrome b5-like heme/steroid binding domain"/>
    <property type="match status" value="1"/>
</dbReference>
<feature type="transmembrane region" description="Helical" evidence="4">
    <location>
        <begin position="163"/>
        <end position="193"/>
    </location>
</feature>
<dbReference type="GO" id="GO:0046872">
    <property type="term" value="F:metal ion binding"/>
    <property type="evidence" value="ECO:0007669"/>
    <property type="project" value="UniProtKB-UniRule"/>
</dbReference>